<keyword evidence="1" id="KW-1133">Transmembrane helix</keyword>
<dbReference type="Pfam" id="PF00873">
    <property type="entry name" value="ACR_tran"/>
    <property type="match status" value="1"/>
</dbReference>
<dbReference type="EMBL" id="BOVK01000007">
    <property type="protein sequence ID" value="GIQ67810.1"/>
    <property type="molecule type" value="Genomic_DNA"/>
</dbReference>
<evidence type="ECO:0000256" key="1">
    <source>
        <dbReference type="SAM" id="Phobius"/>
    </source>
</evidence>
<dbReference type="GO" id="GO:0042910">
    <property type="term" value="F:xenobiotic transmembrane transporter activity"/>
    <property type="evidence" value="ECO:0007669"/>
    <property type="project" value="TreeGrafter"/>
</dbReference>
<protein>
    <submittedName>
        <fullName evidence="2">Multidrug transporter AcrB</fullName>
    </submittedName>
</protein>
<feature type="transmembrane region" description="Helical" evidence="1">
    <location>
        <begin position="353"/>
        <end position="373"/>
    </location>
</feature>
<comment type="caution">
    <text evidence="2">The sequence shown here is derived from an EMBL/GenBank/DDBJ whole genome shotgun (WGS) entry which is preliminary data.</text>
</comment>
<dbReference type="InterPro" id="IPR027463">
    <property type="entry name" value="AcrB_DN_DC_subdom"/>
</dbReference>
<dbReference type="RefSeq" id="WP_213410460.1">
    <property type="nucleotide sequence ID" value="NZ_BOVK01000007.1"/>
</dbReference>
<evidence type="ECO:0000313" key="3">
    <source>
        <dbReference type="Proteomes" id="UP000677918"/>
    </source>
</evidence>
<dbReference type="GO" id="GO:0005886">
    <property type="term" value="C:plasma membrane"/>
    <property type="evidence" value="ECO:0007669"/>
    <property type="project" value="TreeGrafter"/>
</dbReference>
<dbReference type="Gene3D" id="1.20.1640.10">
    <property type="entry name" value="Multidrug efflux transporter AcrB transmembrane domain"/>
    <property type="match status" value="2"/>
</dbReference>
<dbReference type="Gene3D" id="3.30.2090.10">
    <property type="entry name" value="Multidrug efflux transporter AcrB TolC docking domain, DN and DC subdomains"/>
    <property type="match status" value="2"/>
</dbReference>
<feature type="transmembrane region" description="Helical" evidence="1">
    <location>
        <begin position="926"/>
        <end position="945"/>
    </location>
</feature>
<dbReference type="PRINTS" id="PR00702">
    <property type="entry name" value="ACRIFLAVINRP"/>
</dbReference>
<dbReference type="Proteomes" id="UP000677918">
    <property type="component" value="Unassembled WGS sequence"/>
</dbReference>
<feature type="transmembrane region" description="Helical" evidence="1">
    <location>
        <begin position="828"/>
        <end position="847"/>
    </location>
</feature>
<feature type="transmembrane region" description="Helical" evidence="1">
    <location>
        <begin position="327"/>
        <end position="346"/>
    </location>
</feature>
<dbReference type="InterPro" id="IPR001036">
    <property type="entry name" value="Acrflvin-R"/>
</dbReference>
<dbReference type="Gene3D" id="3.30.70.1320">
    <property type="entry name" value="Multidrug efflux transporter AcrB pore domain like"/>
    <property type="match status" value="1"/>
</dbReference>
<name>A0A8J4H1E8_9BACL</name>
<dbReference type="SUPFAM" id="SSF82866">
    <property type="entry name" value="Multidrug efflux transporter AcrB transmembrane domain"/>
    <property type="match status" value="2"/>
</dbReference>
<feature type="transmembrane region" description="Helical" evidence="1">
    <location>
        <begin position="957"/>
        <end position="983"/>
    </location>
</feature>
<sequence length="1019" mass="113093">MMKMLLQRPLAVFLVAVMVLVSGVVSAFMLPIKLQPNVSAPFLLVSANVEQDTDLDTMEKEITIPLETLVKGHSIVNNVQATTTTKHVNLQIIMKDSATDDEIGKLREELNQRLNAVPLDLSGSDVRQFSTSDNVIMVIAVTSDDPAQDKVRSELKDRLVPALREVNGVSKIEHTLDQYEESFKFELKPDQIKSLQHASQLVDELRGSFASPLLGTLEYDGSQYRVRSEASITSMDELMQHRFQSGERLADVADVEIDMIANHRYTMMNGEPYYEINVFATDSASEVKVSQKVNEVLNRMQADQQTRWEYLYAWDASAFIGTAISELVVNIMFGAGLASIILLLVFRNLRTMLIVGFSMPICICATLIAMSVAGYSLNIITLMGIGLGTGMIVDACIVVIENIYRKLQEGGSRLDAVVQGTKEVFAPVLASILTTIAVFLPISFIDGMIGVFMKQLALTITVSLAASLVVALTVIPILANKWMKLSEKAEKKDSRILVFYEKLLHYVLRRRWRTLLGFVLALVVALYSLIAFVPKGFIPNVTDRSLFINVEVDENIDYETNLLMMDATAEAMLPIDGVKEVLYWGNDENTSSGAFIVLFEDRADMEQTDDEMTAEIKATIDRMIPYSFLSIGAGQGDTSGQMSIALSASTMQDLVRHVPAVQDEIELIPGVTGTEASLTEGSKEWVIHFSKEQLAYYGISRQEVEQYTSLILNGVPEIDVSMDGKDTTASIVFPAIYRQSSDGLAQLPIRSDLNLTIEDVARLEQVDAEASRVRRDGEYELILSIYFDSEQRNAVISQVTNFVSAYQGELRASLSGTQQQQQEGFEKLLIAVAVSFAAVFLILTIQFNRMRLPFLIMFSLPFAMIGVALGFLLTGRTFDLVAMIGIVMLVGIVVNNAIVLIDFINKHRAEYDDVITAVVEGAKLRLRPIFTTTLTTVGGLIPMFIGGSEASEFQTPLATAVIFGLTFSTFVSLVLVPVLYYFFEGRADRKKDKAERKLQKQLKKQEKLQQKQQPVIETV</sequence>
<feature type="transmembrane region" description="Helical" evidence="1">
    <location>
        <begin position="512"/>
        <end position="533"/>
    </location>
</feature>
<dbReference type="SUPFAM" id="SSF82693">
    <property type="entry name" value="Multidrug efflux transporter AcrB pore domain, PN1, PN2, PC1 and PC2 subdomains"/>
    <property type="match status" value="1"/>
</dbReference>
<organism evidence="2 3">
    <name type="scientific">Xylanibacillus composti</name>
    <dbReference type="NCBI Taxonomy" id="1572762"/>
    <lineage>
        <taxon>Bacteria</taxon>
        <taxon>Bacillati</taxon>
        <taxon>Bacillota</taxon>
        <taxon>Bacilli</taxon>
        <taxon>Bacillales</taxon>
        <taxon>Paenibacillaceae</taxon>
        <taxon>Xylanibacillus</taxon>
    </lineage>
</organism>
<feature type="transmembrane region" description="Helical" evidence="1">
    <location>
        <begin position="424"/>
        <end position="444"/>
    </location>
</feature>
<dbReference type="PANTHER" id="PTHR32063">
    <property type="match status" value="1"/>
</dbReference>
<feature type="transmembrane region" description="Helical" evidence="1">
    <location>
        <begin position="854"/>
        <end position="874"/>
    </location>
</feature>
<dbReference type="Gene3D" id="3.30.70.1430">
    <property type="entry name" value="Multidrug efflux transporter AcrB pore domain"/>
    <property type="match status" value="2"/>
</dbReference>
<keyword evidence="1" id="KW-0812">Transmembrane</keyword>
<reference evidence="2" key="1">
    <citation type="submission" date="2021-04" db="EMBL/GenBank/DDBJ databases">
        <title>Draft genome sequence of Xylanibacillus composti strain K13.</title>
        <authorList>
            <person name="Uke A."/>
            <person name="Chhe C."/>
            <person name="Baramee S."/>
            <person name="Kosugi A."/>
        </authorList>
    </citation>
    <scope>NUCLEOTIDE SEQUENCE</scope>
    <source>
        <strain evidence="2">K13</strain>
    </source>
</reference>
<keyword evidence="3" id="KW-1185">Reference proteome</keyword>
<feature type="transmembrane region" description="Helical" evidence="1">
    <location>
        <begin position="379"/>
        <end position="404"/>
    </location>
</feature>
<feature type="transmembrane region" description="Helical" evidence="1">
    <location>
        <begin position="880"/>
        <end position="905"/>
    </location>
</feature>
<gene>
    <name evidence="2" type="primary">acrB</name>
    <name evidence="2" type="ORF">XYCOK13_06340</name>
</gene>
<evidence type="ECO:0000313" key="2">
    <source>
        <dbReference type="EMBL" id="GIQ67810.1"/>
    </source>
</evidence>
<dbReference type="Gene3D" id="3.30.70.1440">
    <property type="entry name" value="Multidrug efflux transporter AcrB pore domain"/>
    <property type="match status" value="1"/>
</dbReference>
<keyword evidence="1" id="KW-0472">Membrane</keyword>
<proteinExistence type="predicted"/>
<accession>A0A8J4H1E8</accession>
<dbReference type="PANTHER" id="PTHR32063:SF0">
    <property type="entry name" value="SWARMING MOTILITY PROTEIN SWRC"/>
    <property type="match status" value="1"/>
</dbReference>
<dbReference type="AlphaFoldDB" id="A0A8J4H1E8"/>
<feature type="transmembrane region" description="Helical" evidence="1">
    <location>
        <begin position="456"/>
        <end position="479"/>
    </location>
</feature>